<protein>
    <submittedName>
        <fullName evidence="1">Uncharacterized protein</fullName>
    </submittedName>
</protein>
<evidence type="ECO:0000313" key="1">
    <source>
        <dbReference type="EMBL" id="CAF4786798.1"/>
    </source>
</evidence>
<comment type="caution">
    <text evidence="1">The sequence shown here is derived from an EMBL/GenBank/DDBJ whole genome shotgun (WGS) entry which is preliminary data.</text>
</comment>
<evidence type="ECO:0000313" key="2">
    <source>
        <dbReference type="Proteomes" id="UP000663880"/>
    </source>
</evidence>
<proteinExistence type="predicted"/>
<name>A0A821NL58_9NEOP</name>
<keyword evidence="2" id="KW-1185">Reference proteome</keyword>
<sequence length="164" mass="17906">MHLNSNGTLPEEWIANGQTSLGMVAENRCEALNDLTLGGHMTWPISGGEGGLPHRPSGRKHLRTDCNANEGLSVGDVNRRERTSFAPDRQLGSWACSTGARIKGNCLSTVQTDTVYEQMGLGMGDVLVVGSSWLSIVVCKETSAEDNLFHWFLVYSFEVDESFN</sequence>
<dbReference type="Proteomes" id="UP000663880">
    <property type="component" value="Unassembled WGS sequence"/>
</dbReference>
<gene>
    <name evidence="1" type="ORF">PMACD_LOCUS2663</name>
</gene>
<accession>A0A821NL58</accession>
<organism evidence="1 2">
    <name type="scientific">Pieris macdunnoughi</name>
    <dbReference type="NCBI Taxonomy" id="345717"/>
    <lineage>
        <taxon>Eukaryota</taxon>
        <taxon>Metazoa</taxon>
        <taxon>Ecdysozoa</taxon>
        <taxon>Arthropoda</taxon>
        <taxon>Hexapoda</taxon>
        <taxon>Insecta</taxon>
        <taxon>Pterygota</taxon>
        <taxon>Neoptera</taxon>
        <taxon>Endopterygota</taxon>
        <taxon>Lepidoptera</taxon>
        <taxon>Glossata</taxon>
        <taxon>Ditrysia</taxon>
        <taxon>Papilionoidea</taxon>
        <taxon>Pieridae</taxon>
        <taxon>Pierinae</taxon>
        <taxon>Pieris</taxon>
    </lineage>
</organism>
<dbReference type="AlphaFoldDB" id="A0A821NL58"/>
<reference evidence="1" key="1">
    <citation type="submission" date="2021-02" db="EMBL/GenBank/DDBJ databases">
        <authorList>
            <person name="Steward A R."/>
        </authorList>
    </citation>
    <scope>NUCLEOTIDE SEQUENCE</scope>
</reference>
<dbReference type="EMBL" id="CAJOBZ010000004">
    <property type="protein sequence ID" value="CAF4786798.1"/>
    <property type="molecule type" value="Genomic_DNA"/>
</dbReference>